<organism evidence="2 3">
    <name type="scientific">Artemisia annua</name>
    <name type="common">Sweet wormwood</name>
    <dbReference type="NCBI Taxonomy" id="35608"/>
    <lineage>
        <taxon>Eukaryota</taxon>
        <taxon>Viridiplantae</taxon>
        <taxon>Streptophyta</taxon>
        <taxon>Embryophyta</taxon>
        <taxon>Tracheophyta</taxon>
        <taxon>Spermatophyta</taxon>
        <taxon>Magnoliopsida</taxon>
        <taxon>eudicotyledons</taxon>
        <taxon>Gunneridae</taxon>
        <taxon>Pentapetalae</taxon>
        <taxon>asterids</taxon>
        <taxon>campanulids</taxon>
        <taxon>Asterales</taxon>
        <taxon>Asteraceae</taxon>
        <taxon>Asteroideae</taxon>
        <taxon>Anthemideae</taxon>
        <taxon>Artemisiinae</taxon>
        <taxon>Artemisia</taxon>
    </lineage>
</organism>
<evidence type="ECO:0000256" key="1">
    <source>
        <dbReference type="SAM" id="MobiDB-lite"/>
    </source>
</evidence>
<dbReference type="AlphaFoldDB" id="A0A2U1LFM5"/>
<evidence type="ECO:0000313" key="2">
    <source>
        <dbReference type="EMBL" id="PWA47793.1"/>
    </source>
</evidence>
<dbReference type="OrthoDB" id="1714123at2759"/>
<feature type="compositionally biased region" description="Polar residues" evidence="1">
    <location>
        <begin position="14"/>
        <end position="30"/>
    </location>
</feature>
<evidence type="ECO:0000313" key="3">
    <source>
        <dbReference type="Proteomes" id="UP000245207"/>
    </source>
</evidence>
<keyword evidence="3" id="KW-1185">Reference proteome</keyword>
<protein>
    <submittedName>
        <fullName evidence="2">Uncharacterized protein</fullName>
    </submittedName>
</protein>
<feature type="region of interest" description="Disordered" evidence="1">
    <location>
        <begin position="1"/>
        <end position="30"/>
    </location>
</feature>
<reference evidence="2 3" key="1">
    <citation type="journal article" date="2018" name="Mol. Plant">
        <title>The genome of Artemisia annua provides insight into the evolution of Asteraceae family and artemisinin biosynthesis.</title>
        <authorList>
            <person name="Shen Q."/>
            <person name="Zhang L."/>
            <person name="Liao Z."/>
            <person name="Wang S."/>
            <person name="Yan T."/>
            <person name="Shi P."/>
            <person name="Liu M."/>
            <person name="Fu X."/>
            <person name="Pan Q."/>
            <person name="Wang Y."/>
            <person name="Lv Z."/>
            <person name="Lu X."/>
            <person name="Zhang F."/>
            <person name="Jiang W."/>
            <person name="Ma Y."/>
            <person name="Chen M."/>
            <person name="Hao X."/>
            <person name="Li L."/>
            <person name="Tang Y."/>
            <person name="Lv G."/>
            <person name="Zhou Y."/>
            <person name="Sun X."/>
            <person name="Brodelius P.E."/>
            <person name="Rose J.K.C."/>
            <person name="Tang K."/>
        </authorList>
    </citation>
    <scope>NUCLEOTIDE SEQUENCE [LARGE SCALE GENOMIC DNA]</scope>
    <source>
        <strain evidence="3">cv. Huhao1</strain>
        <tissue evidence="2">Leaf</tissue>
    </source>
</reference>
<gene>
    <name evidence="2" type="ORF">CTI12_AA496330</name>
</gene>
<dbReference type="Proteomes" id="UP000245207">
    <property type="component" value="Unassembled WGS sequence"/>
</dbReference>
<dbReference type="STRING" id="35608.A0A2U1LFM5"/>
<accession>A0A2U1LFM5</accession>
<dbReference type="EMBL" id="PKPP01009647">
    <property type="protein sequence ID" value="PWA47793.1"/>
    <property type="molecule type" value="Genomic_DNA"/>
</dbReference>
<name>A0A2U1LFM5_ARTAN</name>
<proteinExistence type="predicted"/>
<sequence>MEDTSEMPMDLSYRENSGSISVDPSVGRNNSSITTLTQSFVKEDESNKNINAFHEHTNALLMDKTTLALQEGLVQVSDALDPITKRKEQKATENSTLNNFRFKCQKSVINWYAEWCSSEVCCMVKREGTLCCHQRCDPPLWLSIVYIFKASCWLQNEAPNNHIYFDSGKTIYEVVQELRNTPQNVLFDVIQIRQLLDHQSTKNVSDWKDSFLAATP</sequence>
<comment type="caution">
    <text evidence="2">The sequence shown here is derived from an EMBL/GenBank/DDBJ whole genome shotgun (WGS) entry which is preliminary data.</text>
</comment>